<feature type="signal peptide" evidence="2">
    <location>
        <begin position="1"/>
        <end position="25"/>
    </location>
</feature>
<feature type="region of interest" description="Disordered" evidence="1">
    <location>
        <begin position="65"/>
        <end position="102"/>
    </location>
</feature>
<proteinExistence type="predicted"/>
<dbReference type="RefSeq" id="WP_131906038.1">
    <property type="nucleotide sequence ID" value="NZ_BAAAFU010000004.1"/>
</dbReference>
<evidence type="ECO:0000256" key="2">
    <source>
        <dbReference type="SAM" id="SignalP"/>
    </source>
</evidence>
<dbReference type="EMBL" id="SMFQ01000003">
    <property type="protein sequence ID" value="TCJ87788.1"/>
    <property type="molecule type" value="Genomic_DNA"/>
</dbReference>
<dbReference type="Proteomes" id="UP000294887">
    <property type="component" value="Unassembled WGS sequence"/>
</dbReference>
<dbReference type="OrthoDB" id="7068596at2"/>
<feature type="chain" id="PRO_5020180042" evidence="2">
    <location>
        <begin position="26"/>
        <end position="246"/>
    </location>
</feature>
<evidence type="ECO:0000313" key="4">
    <source>
        <dbReference type="EMBL" id="TCJ87788.1"/>
    </source>
</evidence>
<feature type="compositionally biased region" description="Polar residues" evidence="1">
    <location>
        <begin position="71"/>
        <end position="102"/>
    </location>
</feature>
<evidence type="ECO:0000256" key="1">
    <source>
        <dbReference type="SAM" id="MobiDB-lite"/>
    </source>
</evidence>
<feature type="domain" description="DUF4124" evidence="3">
    <location>
        <begin position="23"/>
        <end position="43"/>
    </location>
</feature>
<comment type="caution">
    <text evidence="4">The sequence shown here is derived from an EMBL/GenBank/DDBJ whole genome shotgun (WGS) entry which is preliminary data.</text>
</comment>
<evidence type="ECO:0000259" key="3">
    <source>
        <dbReference type="Pfam" id="PF13511"/>
    </source>
</evidence>
<sequence>MRFSTSLVTAFISVCVTVLSINAHADVLKWVDENGKTHYSNKEKKSSRNKAKVIKFVEYESSDDVEPDQINAKTESGLDDNSFNEVSNATGSSHSNSKLSSDVASYKNRESIDSLSNEDSDVHRIMLDQINKSKSYIQRKSRNTRRNTKAKPEYTIAEYNQRCEDAREELIAPLRQEAVASCMKMKHSMSSKTRDYCEEINENFGDGGMNSRGYYIQRMFHNISECQDAYDAWDRRSKKMRGYSEE</sequence>
<name>A0A4R1F739_9GAMM</name>
<organism evidence="4 5">
    <name type="scientific">Cocleimonas flava</name>
    <dbReference type="NCBI Taxonomy" id="634765"/>
    <lineage>
        <taxon>Bacteria</taxon>
        <taxon>Pseudomonadati</taxon>
        <taxon>Pseudomonadota</taxon>
        <taxon>Gammaproteobacteria</taxon>
        <taxon>Thiotrichales</taxon>
        <taxon>Thiotrichaceae</taxon>
        <taxon>Cocleimonas</taxon>
    </lineage>
</organism>
<dbReference type="AlphaFoldDB" id="A0A4R1F739"/>
<dbReference type="Pfam" id="PF13511">
    <property type="entry name" value="DUF4124"/>
    <property type="match status" value="1"/>
</dbReference>
<keyword evidence="2" id="KW-0732">Signal</keyword>
<evidence type="ECO:0000313" key="5">
    <source>
        <dbReference type="Proteomes" id="UP000294887"/>
    </source>
</evidence>
<gene>
    <name evidence="4" type="ORF">EV695_2303</name>
</gene>
<accession>A0A4R1F739</accession>
<keyword evidence="5" id="KW-1185">Reference proteome</keyword>
<protein>
    <submittedName>
        <fullName evidence="4">Uncharacterized protein DUF4124</fullName>
    </submittedName>
</protein>
<dbReference type="InterPro" id="IPR025392">
    <property type="entry name" value="DUF4124"/>
</dbReference>
<reference evidence="4 5" key="1">
    <citation type="submission" date="2019-03" db="EMBL/GenBank/DDBJ databases">
        <title>Genomic Encyclopedia of Type Strains, Phase IV (KMG-IV): sequencing the most valuable type-strain genomes for metagenomic binning, comparative biology and taxonomic classification.</title>
        <authorList>
            <person name="Goeker M."/>
        </authorList>
    </citation>
    <scope>NUCLEOTIDE SEQUENCE [LARGE SCALE GENOMIC DNA]</scope>
    <source>
        <strain evidence="4 5">DSM 24830</strain>
    </source>
</reference>